<sequence length="191" mass="21770">MKLKRIKKQLIRSWLGTIFLHVLLLPPWAIYLVVKPVHQWSVVDIPIALFVVISGYIVLFWTLYLWGVGSHTIKGILLRYGSPLHRIGQVCTILLLVLMVTKAISDLMFNSDVLGEPFTRGDWVICLIAEAQGIQHYLYKMTSASPRGKDGLMEMLERKQPVSWYSPVGGSIGVELRRLKQEVRRGFGKLQ</sequence>
<name>A0A2P0ZGM9_9NOSO</name>
<reference evidence="2" key="1">
    <citation type="journal article" date="2018" name="Science">
        <title>Natural noncanonical protein splicing yields products with diverse ?-amino acid residues.</title>
        <authorList>
            <person name="Morinaka B.I."/>
            <person name="Lakis E."/>
            <person name="Verest M."/>
            <person name="Helf M.J."/>
            <person name="Scalvenzi T."/>
            <person name="Vagstad A.L."/>
            <person name="Sims J."/>
            <person name="Sunagawa S."/>
            <person name="Gugger M."/>
            <person name="Piel J."/>
        </authorList>
    </citation>
    <scope>NUCLEOTIDE SEQUENCE</scope>
    <source>
        <strain evidence="2">PCC 9205</strain>
    </source>
</reference>
<feature type="transmembrane region" description="Helical" evidence="1">
    <location>
        <begin position="12"/>
        <end position="33"/>
    </location>
</feature>
<accession>A0A2P0ZGM9</accession>
<dbReference type="EMBL" id="MG373776">
    <property type="protein sequence ID" value="AVH79613.1"/>
    <property type="molecule type" value="Genomic_DNA"/>
</dbReference>
<evidence type="ECO:0000256" key="1">
    <source>
        <dbReference type="SAM" id="Phobius"/>
    </source>
</evidence>
<proteinExistence type="predicted"/>
<keyword evidence="1" id="KW-1133">Transmembrane helix</keyword>
<protein>
    <submittedName>
        <fullName evidence="2">Uncharacterized protein</fullName>
    </submittedName>
</protein>
<keyword evidence="1" id="KW-0812">Transmembrane</keyword>
<feature type="transmembrane region" description="Helical" evidence="1">
    <location>
        <begin position="45"/>
        <end position="66"/>
    </location>
</feature>
<keyword evidence="1" id="KW-0472">Membrane</keyword>
<evidence type="ECO:0000313" key="2">
    <source>
        <dbReference type="EMBL" id="AVH79613.1"/>
    </source>
</evidence>
<dbReference type="AlphaFoldDB" id="A0A2P0ZGM9"/>
<organism evidence="2">
    <name type="scientific">Nostoc sp. PCC 9205</name>
    <dbReference type="NCBI Taxonomy" id="2099383"/>
    <lineage>
        <taxon>Bacteria</taxon>
        <taxon>Bacillati</taxon>
        <taxon>Cyanobacteriota</taxon>
        <taxon>Cyanophyceae</taxon>
        <taxon>Nostocales</taxon>
        <taxon>Nostocaceae</taxon>
        <taxon>Nostoc</taxon>
    </lineage>
</organism>